<dbReference type="InterPro" id="IPR007219">
    <property type="entry name" value="XnlR_reg_dom"/>
</dbReference>
<dbReference type="InterPro" id="IPR036864">
    <property type="entry name" value="Zn2-C6_fun-type_DNA-bd_sf"/>
</dbReference>
<sequence length="1140" mass="124550">MRALGMRWTAVLGVSVMGGSEILSSFAVKNIGALFFTSGVLMGTGVSLVSVVVFAVIAQWFSTRRGLANGLMFAGAGFGGATISFTLDALIQRLNIAWGYRILGLLTLATGLPAAWVIKERVPTHTPGFIEWRLFNSFTFVLVFLASALGTFPLFVPPFFLPMYTKSLGFSSTTGAGLVAGFNLASAFGRIACDFACDKFGSLNTLFISLVLTAVSMLAIWPSSTTLGPMILFVLVNGVSNGGFFSTMPTVVSNVFGSARVAIAMSMILTGWTGGYLMGAPIAGYLLEAYGGAEAGLQAYRPAMFYAGSLALASGGMVATVRLHMNRSLWAKLRVARRNFDVQAEIRFSGRPVRGASARPGDPGKEGVTGPRALGGSHAIGCSPWAIQFATSQPGQKASRLLKSNFFEVNRVAMGCRVCRARKVKCDGRPNGCRNCERLQLECVDDEGSKSGRRSVPVSLRKIRTYRSCTNCRISKTKCDGDRPKCSRCSARNLECLYDGGSAPRWARNLSKAPTSASTDDGGRNTSHESSVAMEDSMSPSLVRSRETDDTRSDLQRSSTTDASTTNPPVDFADDTELSIHSWFYALSLNAEDQAAKSSLIRSAGNLWAKKAELLVLTNFGKISIQRLMTCVLLYDFHFRLGEYTQALMLSGLAVRMAHALQVNIEYSPDILCAESNEGAPPAVEKESRRRLMWACYILDAWTGSGVDQLTLLREADIKIQLPCNERNFRLRIPCVTETLGVGHVLQFLPPAIVPRRPAANMGIMAYYIRIVTLWKRVVRYVKHLDTSPPPWIPESDFVVLDADLQSWGRHLPEFISYSPDTIYARLESDQLGSLVLLHCTFHHTLLDLYRISMPDLFKLRKPFYFPPNQQEFLRSLQADCFHHARQIASILAEAVKHGTRLVADSLLPCFAYDSSRVMLYYIARLLDLSRPDAEGLVTDAIDAVESNSKILRTMSALFPLADSLATTTERWLCKIRLSFSQDEEMSDACEEEDNENERSPDGLVSPTQNHPGNTIAGLGITRSARNEACDTKPEISTLAGVSESGSPTINRAAGRRLPGSLDESPARSGLQHEQPVALRTPPATMTTSSAYMRDHAVDLSDLQNYLSWDMYGIMEMSDSGLKAGIEGNGYSMPSWSGAM</sequence>
<feature type="transmembrane region" description="Helical" evidence="9">
    <location>
        <begin position="261"/>
        <end position="283"/>
    </location>
</feature>
<comment type="subcellular location">
    <subcellularLocation>
        <location evidence="2">Membrane</location>
        <topology evidence="2">Multi-pass membrane protein</topology>
    </subcellularLocation>
    <subcellularLocation>
        <location evidence="1">Nucleus</location>
    </subcellularLocation>
</comment>
<comment type="caution">
    <text evidence="12">The sequence shown here is derived from an EMBL/GenBank/DDBJ whole genome shotgun (WGS) entry which is preliminary data.</text>
</comment>
<feature type="compositionally biased region" description="Acidic residues" evidence="8">
    <location>
        <begin position="985"/>
        <end position="996"/>
    </location>
</feature>
<proteinExistence type="predicted"/>
<keyword evidence="7" id="KW-0539">Nucleus</keyword>
<evidence type="ECO:0000256" key="7">
    <source>
        <dbReference type="ARBA" id="ARBA00023242"/>
    </source>
</evidence>
<evidence type="ECO:0000256" key="4">
    <source>
        <dbReference type="ARBA" id="ARBA00023015"/>
    </source>
</evidence>
<dbReference type="Pfam" id="PF04082">
    <property type="entry name" value="Fungal_trans"/>
    <property type="match status" value="1"/>
</dbReference>
<evidence type="ECO:0000256" key="8">
    <source>
        <dbReference type="SAM" id="MobiDB-lite"/>
    </source>
</evidence>
<dbReference type="Proteomes" id="UP001498476">
    <property type="component" value="Unassembled WGS sequence"/>
</dbReference>
<dbReference type="SUPFAM" id="SSF57701">
    <property type="entry name" value="Zn2/Cys6 DNA-binding domain"/>
    <property type="match status" value="2"/>
</dbReference>
<feature type="transmembrane region" description="Helical" evidence="9">
    <location>
        <begin position="168"/>
        <end position="188"/>
    </location>
</feature>
<dbReference type="PROSITE" id="PS50850">
    <property type="entry name" value="MFS"/>
    <property type="match status" value="1"/>
</dbReference>
<evidence type="ECO:0000259" key="10">
    <source>
        <dbReference type="PROSITE" id="PS50048"/>
    </source>
</evidence>
<feature type="transmembrane region" description="Helical" evidence="9">
    <location>
        <begin position="70"/>
        <end position="91"/>
    </location>
</feature>
<dbReference type="SMART" id="SM00066">
    <property type="entry name" value="GAL4"/>
    <property type="match status" value="2"/>
</dbReference>
<dbReference type="Pfam" id="PF07690">
    <property type="entry name" value="MFS_1"/>
    <property type="match status" value="1"/>
</dbReference>
<dbReference type="CDD" id="cd12148">
    <property type="entry name" value="fungal_TF_MHR"/>
    <property type="match status" value="1"/>
</dbReference>
<protein>
    <recommendedName>
        <fullName evidence="14">Zn(2)-C6 fungal-type domain-containing protein</fullName>
    </recommendedName>
</protein>
<evidence type="ECO:0000256" key="3">
    <source>
        <dbReference type="ARBA" id="ARBA00022723"/>
    </source>
</evidence>
<keyword evidence="3" id="KW-0479">Metal-binding</keyword>
<keyword evidence="6" id="KW-0325">Glycoprotein</keyword>
<dbReference type="InterPro" id="IPR001138">
    <property type="entry name" value="Zn2Cys6_DnaBD"/>
</dbReference>
<feature type="transmembrane region" description="Helical" evidence="9">
    <location>
        <begin position="34"/>
        <end position="58"/>
    </location>
</feature>
<dbReference type="PROSITE" id="PS00463">
    <property type="entry name" value="ZN2_CY6_FUNGAL_1"/>
    <property type="match status" value="1"/>
</dbReference>
<keyword evidence="9" id="KW-0472">Membrane</keyword>
<dbReference type="Pfam" id="PF00172">
    <property type="entry name" value="Zn_clus"/>
    <property type="match status" value="2"/>
</dbReference>
<keyword evidence="4" id="KW-0805">Transcription regulation</keyword>
<name>A0ABR1HE17_9HYPO</name>
<keyword evidence="9" id="KW-0812">Transmembrane</keyword>
<evidence type="ECO:0008006" key="14">
    <source>
        <dbReference type="Google" id="ProtNLM"/>
    </source>
</evidence>
<feature type="transmembrane region" description="Helical" evidence="9">
    <location>
        <begin position="200"/>
        <end position="221"/>
    </location>
</feature>
<evidence type="ECO:0000256" key="2">
    <source>
        <dbReference type="ARBA" id="ARBA00004141"/>
    </source>
</evidence>
<dbReference type="CDD" id="cd00067">
    <property type="entry name" value="GAL4"/>
    <property type="match status" value="2"/>
</dbReference>
<gene>
    <name evidence="12" type="ORF">QQX98_003375</name>
</gene>
<dbReference type="PANTHER" id="PTHR47338:SF7">
    <property type="entry name" value="ZN(II)2CYS6 TRANSCRIPTION FACTOR (EUROFUNG)"/>
    <property type="match status" value="1"/>
</dbReference>
<feature type="region of interest" description="Disordered" evidence="8">
    <location>
        <begin position="985"/>
        <end position="1018"/>
    </location>
</feature>
<evidence type="ECO:0000256" key="6">
    <source>
        <dbReference type="ARBA" id="ARBA00023180"/>
    </source>
</evidence>
<feature type="region of interest" description="Disordered" evidence="8">
    <location>
        <begin position="511"/>
        <end position="571"/>
    </location>
</feature>
<feature type="transmembrane region" description="Helical" evidence="9">
    <location>
        <begin position="227"/>
        <end position="249"/>
    </location>
</feature>
<dbReference type="InterPro" id="IPR011701">
    <property type="entry name" value="MFS"/>
</dbReference>
<dbReference type="Gene3D" id="4.10.240.10">
    <property type="entry name" value="Zn(2)-C6 fungal-type DNA-binding domain"/>
    <property type="match status" value="2"/>
</dbReference>
<evidence type="ECO:0000256" key="9">
    <source>
        <dbReference type="SAM" id="Phobius"/>
    </source>
</evidence>
<feature type="compositionally biased region" description="Basic and acidic residues" evidence="8">
    <location>
        <begin position="544"/>
        <end position="555"/>
    </location>
</feature>
<dbReference type="InterPro" id="IPR020846">
    <property type="entry name" value="MFS_dom"/>
</dbReference>
<evidence type="ECO:0000313" key="12">
    <source>
        <dbReference type="EMBL" id="KAK7419423.1"/>
    </source>
</evidence>
<dbReference type="InterPro" id="IPR036259">
    <property type="entry name" value="MFS_trans_sf"/>
</dbReference>
<dbReference type="EMBL" id="JAZAVJ010000038">
    <property type="protein sequence ID" value="KAK7419423.1"/>
    <property type="molecule type" value="Genomic_DNA"/>
</dbReference>
<accession>A0ABR1HE17</accession>
<evidence type="ECO:0000256" key="5">
    <source>
        <dbReference type="ARBA" id="ARBA00023163"/>
    </source>
</evidence>
<keyword evidence="9" id="KW-1133">Transmembrane helix</keyword>
<dbReference type="PANTHER" id="PTHR47338">
    <property type="entry name" value="ZN(II)2CYS6 TRANSCRIPTION FACTOR (EUROFUNG)-RELATED"/>
    <property type="match status" value="1"/>
</dbReference>
<dbReference type="Gene3D" id="1.20.1250.20">
    <property type="entry name" value="MFS general substrate transporter like domains"/>
    <property type="match status" value="2"/>
</dbReference>
<feature type="transmembrane region" description="Helical" evidence="9">
    <location>
        <begin position="138"/>
        <end position="156"/>
    </location>
</feature>
<feature type="domain" description="Zn(2)-C6 fungal-type" evidence="10">
    <location>
        <begin position="468"/>
        <end position="498"/>
    </location>
</feature>
<feature type="domain" description="Zn(2)-C6 fungal-type" evidence="10">
    <location>
        <begin position="415"/>
        <end position="445"/>
    </location>
</feature>
<reference evidence="12 13" key="1">
    <citation type="journal article" date="2025" name="Microbiol. Resour. Announc.">
        <title>Draft genome sequences for Neonectria magnoliae and Neonectria punicea, canker pathogens of Liriodendron tulipifera and Acer saccharum in West Virginia.</title>
        <authorList>
            <person name="Petronek H.M."/>
            <person name="Kasson M.T."/>
            <person name="Metheny A.M."/>
            <person name="Stauder C.M."/>
            <person name="Lovett B."/>
            <person name="Lynch S.C."/>
            <person name="Garnas J.R."/>
            <person name="Kasson L.R."/>
            <person name="Stajich J.E."/>
        </authorList>
    </citation>
    <scope>NUCLEOTIDE SEQUENCE [LARGE SCALE GENOMIC DNA]</scope>
    <source>
        <strain evidence="12 13">NRRL 64653</strain>
    </source>
</reference>
<keyword evidence="13" id="KW-1185">Reference proteome</keyword>
<feature type="region of interest" description="Disordered" evidence="8">
    <location>
        <begin position="1039"/>
        <end position="1075"/>
    </location>
</feature>
<feature type="transmembrane region" description="Helical" evidence="9">
    <location>
        <begin position="97"/>
        <end position="118"/>
    </location>
</feature>
<feature type="compositionally biased region" description="Polar residues" evidence="8">
    <location>
        <begin position="556"/>
        <end position="568"/>
    </location>
</feature>
<feature type="domain" description="Major facilitator superfamily (MFS) profile" evidence="11">
    <location>
        <begin position="1"/>
        <end position="326"/>
    </location>
</feature>
<evidence type="ECO:0000313" key="13">
    <source>
        <dbReference type="Proteomes" id="UP001498476"/>
    </source>
</evidence>
<keyword evidence="5" id="KW-0804">Transcription</keyword>
<dbReference type="InterPro" id="IPR050815">
    <property type="entry name" value="TF_fung"/>
</dbReference>
<dbReference type="SUPFAM" id="SSF103473">
    <property type="entry name" value="MFS general substrate transporter"/>
    <property type="match status" value="1"/>
</dbReference>
<evidence type="ECO:0000259" key="11">
    <source>
        <dbReference type="PROSITE" id="PS50850"/>
    </source>
</evidence>
<evidence type="ECO:0000256" key="1">
    <source>
        <dbReference type="ARBA" id="ARBA00004123"/>
    </source>
</evidence>
<dbReference type="PROSITE" id="PS50048">
    <property type="entry name" value="ZN2_CY6_FUNGAL_2"/>
    <property type="match status" value="2"/>
</dbReference>
<organism evidence="12 13">
    <name type="scientific">Neonectria punicea</name>
    <dbReference type="NCBI Taxonomy" id="979145"/>
    <lineage>
        <taxon>Eukaryota</taxon>
        <taxon>Fungi</taxon>
        <taxon>Dikarya</taxon>
        <taxon>Ascomycota</taxon>
        <taxon>Pezizomycotina</taxon>
        <taxon>Sordariomycetes</taxon>
        <taxon>Hypocreomycetidae</taxon>
        <taxon>Hypocreales</taxon>
        <taxon>Nectriaceae</taxon>
        <taxon>Neonectria</taxon>
    </lineage>
</organism>
<dbReference type="SMART" id="SM00906">
    <property type="entry name" value="Fungal_trans"/>
    <property type="match status" value="1"/>
</dbReference>